<dbReference type="Pfam" id="PF02361">
    <property type="entry name" value="CbiQ"/>
    <property type="match status" value="1"/>
</dbReference>
<name>S3BYW6_9BURK</name>
<dbReference type="GO" id="GO:0005886">
    <property type="term" value="C:plasma membrane"/>
    <property type="evidence" value="ECO:0007669"/>
    <property type="project" value="UniProtKB-ARBA"/>
</dbReference>
<accession>S3BYW6</accession>
<comment type="caution">
    <text evidence="8">The sequence shown here is derived from an EMBL/GenBank/DDBJ whole genome shotgun (WGS) entry which is preliminary data.</text>
</comment>
<evidence type="ECO:0000256" key="4">
    <source>
        <dbReference type="ARBA" id="ARBA00022692"/>
    </source>
</evidence>
<dbReference type="EMBL" id="ATCF01000017">
    <property type="protein sequence ID" value="EPD99237.1"/>
    <property type="molecule type" value="Genomic_DNA"/>
</dbReference>
<comment type="similarity">
    <text evidence="2">Belongs to the CbiQ family.</text>
</comment>
<gene>
    <name evidence="8" type="ORF">HMPREF1476_01274</name>
</gene>
<organism evidence="8 9">
    <name type="scientific">Sutterella wadsworthensis HGA0223</name>
    <dbReference type="NCBI Taxonomy" id="1203554"/>
    <lineage>
        <taxon>Bacteria</taxon>
        <taxon>Pseudomonadati</taxon>
        <taxon>Pseudomonadota</taxon>
        <taxon>Betaproteobacteria</taxon>
        <taxon>Burkholderiales</taxon>
        <taxon>Sutterellaceae</taxon>
        <taxon>Sutterella</taxon>
    </lineage>
</organism>
<dbReference type="PANTHER" id="PTHR34857">
    <property type="entry name" value="SLL0384 PROTEIN"/>
    <property type="match status" value="1"/>
</dbReference>
<sequence length="240" mass="26010">MRLTLSPALRLAVPGILGTASAFLTTLSAAEAALLGAVVIRLAAWFSGEPLRLRRLAAVNGFLILIWCFTPWSTPGVTVASAGVFDITKEGLLLSLLVTMKCNAVFLLFDAFVPGMRLTEVASGLRAARLPMKLVTLLLFMTRETELLSRSYRSLSESVQLRGFRASMNKHSYQTLAAFISTLFIRAYARSRVLNEALILRGFSGHWPVPASGLKNAGEAGLLVLTIGLALLLLVWDFVS</sequence>
<protein>
    <recommendedName>
        <fullName evidence="10">Cobalt ABC transporter, permease CbiQ</fullName>
    </recommendedName>
</protein>
<evidence type="ECO:0000313" key="9">
    <source>
        <dbReference type="Proteomes" id="UP000014400"/>
    </source>
</evidence>
<evidence type="ECO:0000256" key="2">
    <source>
        <dbReference type="ARBA" id="ARBA00008564"/>
    </source>
</evidence>
<reference evidence="8 9" key="1">
    <citation type="submission" date="2013-04" db="EMBL/GenBank/DDBJ databases">
        <title>The Genome Sequence of Sutterella wadsworthensis HGA0223.</title>
        <authorList>
            <consortium name="The Broad Institute Genomics Platform"/>
            <person name="Earl A."/>
            <person name="Ward D."/>
            <person name="Feldgarden M."/>
            <person name="Gevers D."/>
            <person name="Schmidt T.M."/>
            <person name="Dover J."/>
            <person name="Dai D."/>
            <person name="Walker B."/>
            <person name="Young S."/>
            <person name="Zeng Q."/>
            <person name="Gargeya S."/>
            <person name="Fitzgerald M."/>
            <person name="Haas B."/>
            <person name="Abouelleil A."/>
            <person name="Allen A.W."/>
            <person name="Alvarado L."/>
            <person name="Arachchi H.M."/>
            <person name="Berlin A.M."/>
            <person name="Chapman S.B."/>
            <person name="Gainer-Dewar J."/>
            <person name="Goldberg J."/>
            <person name="Griggs A."/>
            <person name="Gujja S."/>
            <person name="Hansen M."/>
            <person name="Howarth C."/>
            <person name="Imamovic A."/>
            <person name="Ireland A."/>
            <person name="Larimer J."/>
            <person name="McCowan C."/>
            <person name="Murphy C."/>
            <person name="Pearson M."/>
            <person name="Poon T.W."/>
            <person name="Priest M."/>
            <person name="Roberts A."/>
            <person name="Saif S."/>
            <person name="Shea T."/>
            <person name="Sisk P."/>
            <person name="Sykes S."/>
            <person name="Wortman J."/>
            <person name="Nusbaum C."/>
            <person name="Birren B."/>
        </authorList>
    </citation>
    <scope>NUCLEOTIDE SEQUENCE [LARGE SCALE GENOMIC DNA]</scope>
    <source>
        <strain evidence="8 9">HGA0223</strain>
    </source>
</reference>
<evidence type="ECO:0000313" key="8">
    <source>
        <dbReference type="EMBL" id="EPD99237.1"/>
    </source>
</evidence>
<proteinExistence type="inferred from homology"/>
<keyword evidence="6 7" id="KW-0472">Membrane</keyword>
<dbReference type="PATRIC" id="fig|1203554.3.peg.1334"/>
<evidence type="ECO:0000256" key="7">
    <source>
        <dbReference type="SAM" id="Phobius"/>
    </source>
</evidence>
<keyword evidence="3" id="KW-1003">Cell membrane</keyword>
<dbReference type="AlphaFoldDB" id="S3BYW6"/>
<evidence type="ECO:0008006" key="10">
    <source>
        <dbReference type="Google" id="ProtNLM"/>
    </source>
</evidence>
<dbReference type="RefSeq" id="WP_016474517.1">
    <property type="nucleotide sequence ID" value="NZ_KE150480.1"/>
</dbReference>
<dbReference type="HOGENOM" id="CLU_056469_1_3_4"/>
<comment type="subcellular location">
    <subcellularLocation>
        <location evidence="1">Membrane</location>
        <topology evidence="1">Multi-pass membrane protein</topology>
    </subcellularLocation>
</comment>
<evidence type="ECO:0000256" key="5">
    <source>
        <dbReference type="ARBA" id="ARBA00022989"/>
    </source>
</evidence>
<feature type="transmembrane region" description="Helical" evidence="7">
    <location>
        <begin position="220"/>
        <end position="239"/>
    </location>
</feature>
<keyword evidence="9" id="KW-1185">Reference proteome</keyword>
<feature type="transmembrane region" description="Helical" evidence="7">
    <location>
        <begin position="20"/>
        <end position="44"/>
    </location>
</feature>
<dbReference type="CDD" id="cd16914">
    <property type="entry name" value="EcfT"/>
    <property type="match status" value="1"/>
</dbReference>
<dbReference type="eggNOG" id="COG0619">
    <property type="taxonomic scope" value="Bacteria"/>
</dbReference>
<dbReference type="STRING" id="1203554.HMPREF1476_01274"/>
<dbReference type="Proteomes" id="UP000014400">
    <property type="component" value="Unassembled WGS sequence"/>
</dbReference>
<keyword evidence="5 7" id="KW-1133">Transmembrane helix</keyword>
<evidence type="ECO:0000256" key="1">
    <source>
        <dbReference type="ARBA" id="ARBA00004141"/>
    </source>
</evidence>
<evidence type="ECO:0000256" key="6">
    <source>
        <dbReference type="ARBA" id="ARBA00023136"/>
    </source>
</evidence>
<evidence type="ECO:0000256" key="3">
    <source>
        <dbReference type="ARBA" id="ARBA00022475"/>
    </source>
</evidence>
<dbReference type="InterPro" id="IPR003339">
    <property type="entry name" value="ABC/ECF_trnsptr_transmembrane"/>
</dbReference>
<dbReference type="InterPro" id="IPR051611">
    <property type="entry name" value="ECF_transporter_component"/>
</dbReference>
<keyword evidence="4 7" id="KW-0812">Transmembrane</keyword>
<feature type="transmembrane region" description="Helical" evidence="7">
    <location>
        <begin position="92"/>
        <end position="113"/>
    </location>
</feature>
<dbReference type="PANTHER" id="PTHR34857:SF2">
    <property type="entry name" value="SLL0384 PROTEIN"/>
    <property type="match status" value="1"/>
</dbReference>